<accession>A0A835CM41</accession>
<proteinExistence type="predicted"/>
<organism evidence="2 3">
    <name type="scientific">Senna tora</name>
    <dbReference type="NCBI Taxonomy" id="362788"/>
    <lineage>
        <taxon>Eukaryota</taxon>
        <taxon>Viridiplantae</taxon>
        <taxon>Streptophyta</taxon>
        <taxon>Embryophyta</taxon>
        <taxon>Tracheophyta</taxon>
        <taxon>Spermatophyta</taxon>
        <taxon>Magnoliopsida</taxon>
        <taxon>eudicotyledons</taxon>
        <taxon>Gunneridae</taxon>
        <taxon>Pentapetalae</taxon>
        <taxon>rosids</taxon>
        <taxon>fabids</taxon>
        <taxon>Fabales</taxon>
        <taxon>Fabaceae</taxon>
        <taxon>Caesalpinioideae</taxon>
        <taxon>Cassia clade</taxon>
        <taxon>Senna</taxon>
    </lineage>
</organism>
<dbReference type="OrthoDB" id="1434627at2759"/>
<gene>
    <name evidence="2" type="ORF">G2W53_000942</name>
</gene>
<evidence type="ECO:0000313" key="3">
    <source>
        <dbReference type="Proteomes" id="UP000634136"/>
    </source>
</evidence>
<protein>
    <submittedName>
        <fullName evidence="2">Kinesin KP1-like</fullName>
    </submittedName>
</protein>
<dbReference type="Pfam" id="PF14111">
    <property type="entry name" value="DUF4283"/>
    <property type="match status" value="1"/>
</dbReference>
<dbReference type="InterPro" id="IPR025558">
    <property type="entry name" value="DUF4283"/>
</dbReference>
<comment type="caution">
    <text evidence="2">The sequence shown here is derived from an EMBL/GenBank/DDBJ whole genome shotgun (WGS) entry which is preliminary data.</text>
</comment>
<name>A0A835CM41_9FABA</name>
<feature type="domain" description="DUF4283" evidence="1">
    <location>
        <begin position="39"/>
        <end position="119"/>
    </location>
</feature>
<keyword evidence="3" id="KW-1185">Reference proteome</keyword>
<dbReference type="PANTHER" id="PTHR31286">
    <property type="entry name" value="GLYCINE-RICH CELL WALL STRUCTURAL PROTEIN 1.8-LIKE"/>
    <property type="match status" value="1"/>
</dbReference>
<sequence length="197" mass="22634">MESPPQSFISEMRNMDSEMEAQIEEEATVHIDVKEECTTEVTKHALIGRILAEKPLNRKTVRGMIIKSWGNPQGLHIVDLSRNTYIFNFKDAEMPQRIMQEVPWNVLGNLMSLQRWNSQIEDPIVGHRIVRGFMRVRVLLDTSKSLPTGYWIPRGDLSKVWAMLRYEKLQDFCYNCGCAKVQSQVGRSPSATPERPG</sequence>
<evidence type="ECO:0000313" key="2">
    <source>
        <dbReference type="EMBL" id="KAF7844037.1"/>
    </source>
</evidence>
<dbReference type="Proteomes" id="UP000634136">
    <property type="component" value="Unassembled WGS sequence"/>
</dbReference>
<dbReference type="InterPro" id="IPR040256">
    <property type="entry name" value="At4g02000-like"/>
</dbReference>
<evidence type="ECO:0000259" key="1">
    <source>
        <dbReference type="Pfam" id="PF14111"/>
    </source>
</evidence>
<dbReference type="EMBL" id="JAAIUW010000001">
    <property type="protein sequence ID" value="KAF7844037.1"/>
    <property type="molecule type" value="Genomic_DNA"/>
</dbReference>
<reference evidence="2" key="1">
    <citation type="submission" date="2020-09" db="EMBL/GenBank/DDBJ databases">
        <title>Genome-Enabled Discovery of Anthraquinone Biosynthesis in Senna tora.</title>
        <authorList>
            <person name="Kang S.-H."/>
            <person name="Pandey R.P."/>
            <person name="Lee C.-M."/>
            <person name="Sim J.-S."/>
            <person name="Jeong J.-T."/>
            <person name="Choi B.-S."/>
            <person name="Jung M."/>
            <person name="Ginzburg D."/>
            <person name="Zhao K."/>
            <person name="Won S.Y."/>
            <person name="Oh T.-J."/>
            <person name="Yu Y."/>
            <person name="Kim N.-H."/>
            <person name="Lee O.R."/>
            <person name="Lee T.-H."/>
            <person name="Bashyal P."/>
            <person name="Kim T.-S."/>
            <person name="Lee W.-H."/>
            <person name="Kawkins C."/>
            <person name="Kim C.-K."/>
            <person name="Kim J.S."/>
            <person name="Ahn B.O."/>
            <person name="Rhee S.Y."/>
            <person name="Sohng J.K."/>
        </authorList>
    </citation>
    <scope>NUCLEOTIDE SEQUENCE</scope>
    <source>
        <tissue evidence="2">Leaf</tissue>
    </source>
</reference>
<dbReference type="AlphaFoldDB" id="A0A835CM41"/>
<dbReference type="PANTHER" id="PTHR31286:SF180">
    <property type="entry name" value="OS10G0362600 PROTEIN"/>
    <property type="match status" value="1"/>
</dbReference>